<accession>A0ABY6Q2L2</accession>
<evidence type="ECO:0000256" key="5">
    <source>
        <dbReference type="ARBA" id="ARBA00022801"/>
    </source>
</evidence>
<feature type="compositionally biased region" description="Gly residues" evidence="9">
    <location>
        <begin position="74"/>
        <end position="90"/>
    </location>
</feature>
<evidence type="ECO:0000256" key="2">
    <source>
        <dbReference type="ARBA" id="ARBA00022670"/>
    </source>
</evidence>
<dbReference type="CDD" id="cd04275">
    <property type="entry name" value="ZnMc_pappalysin_like"/>
    <property type="match status" value="1"/>
</dbReference>
<dbReference type="Pfam" id="PF05572">
    <property type="entry name" value="Peptidase_M43"/>
    <property type="match status" value="1"/>
</dbReference>
<dbReference type="PANTHER" id="PTHR47466:SF1">
    <property type="entry name" value="METALLOPROTEASE MEP1 (AFU_ORTHOLOGUE AFUA_1G07730)-RELATED"/>
    <property type="match status" value="1"/>
</dbReference>
<keyword evidence="5" id="KW-0378">Hydrolase</keyword>
<reference evidence="12 13" key="1">
    <citation type="submission" date="2019-02" db="EMBL/GenBank/DDBJ databases">
        <title>Halieaceae_genomes.</title>
        <authorList>
            <person name="Li S.-H."/>
        </authorList>
    </citation>
    <scope>NUCLEOTIDE SEQUENCE [LARGE SCALE GENOMIC DNA]</scope>
    <source>
        <strain evidence="12 13">JH123</strain>
    </source>
</reference>
<keyword evidence="2" id="KW-0645">Protease</keyword>
<evidence type="ECO:0000256" key="3">
    <source>
        <dbReference type="ARBA" id="ARBA00022723"/>
    </source>
</evidence>
<dbReference type="GO" id="GO:0008237">
    <property type="term" value="F:metallopeptidase activity"/>
    <property type="evidence" value="ECO:0007669"/>
    <property type="project" value="UniProtKB-KW"/>
</dbReference>
<keyword evidence="7 12" id="KW-0482">Metalloprotease</keyword>
<evidence type="ECO:0000256" key="4">
    <source>
        <dbReference type="ARBA" id="ARBA00022729"/>
    </source>
</evidence>
<evidence type="ECO:0000313" key="12">
    <source>
        <dbReference type="EMBL" id="UZP73397.1"/>
    </source>
</evidence>
<dbReference type="PANTHER" id="PTHR47466">
    <property type="match status" value="1"/>
</dbReference>
<comment type="similarity">
    <text evidence="1">Belongs to the peptidase M43B family.</text>
</comment>
<proteinExistence type="inferred from homology"/>
<sequence length="323" mass="33869">MRLLLPLAVAIASASNAPNLLAGPSDSAIENANSNAKFLRCGTEHPGAAKAAKEEKRFRDLLRQVKNGKKPDRPGGGNGNGNGGGGGGGEEPPTTTVPSPGSIVIETYINVICTSGGSCPASDSQVLEQIQVLNAAFSSTPYYFQQIGGIDRYDNTSWYTAGPGSAAEAQMKSSLRRGDRGDLNIYVSNPGGGLLGWATFPSSYTSAPSNDGIVVLGASLPGGIAEPYNGGDTTVHEVGHWLGLYHTFQGGCRGGGDFVADTPAVRSPNYGCPVGTDSCRKSPDDDVFNYMDYTDDSCMFRFSSGQVERAYEQSLTYRNLDAI</sequence>
<organism evidence="12 13">
    <name type="scientific">Candidatus Paraluminiphilus aquimaris</name>
    <dbReference type="NCBI Taxonomy" id="2518994"/>
    <lineage>
        <taxon>Bacteria</taxon>
        <taxon>Pseudomonadati</taxon>
        <taxon>Pseudomonadota</taxon>
        <taxon>Gammaproteobacteria</taxon>
        <taxon>Cellvibrionales</taxon>
        <taxon>Halieaceae</taxon>
        <taxon>Candidatus Paraluminiphilus</taxon>
    </lineage>
</organism>
<keyword evidence="6" id="KW-0862">Zinc</keyword>
<feature type="chain" id="PRO_5045661796" evidence="10">
    <location>
        <begin position="23"/>
        <end position="323"/>
    </location>
</feature>
<feature type="domain" description="Peptidase M43 pregnancy-associated plasma-A" evidence="11">
    <location>
        <begin position="196"/>
        <end position="310"/>
    </location>
</feature>
<evidence type="ECO:0000256" key="10">
    <source>
        <dbReference type="SAM" id="SignalP"/>
    </source>
</evidence>
<feature type="region of interest" description="Disordered" evidence="9">
    <location>
        <begin position="65"/>
        <end position="100"/>
    </location>
</feature>
<evidence type="ECO:0000256" key="7">
    <source>
        <dbReference type="ARBA" id="ARBA00023049"/>
    </source>
</evidence>
<keyword evidence="3" id="KW-0479">Metal-binding</keyword>
<keyword evidence="8" id="KW-1015">Disulfide bond</keyword>
<name>A0ABY6Q2L2_9GAMM</name>
<keyword evidence="4 10" id="KW-0732">Signal</keyword>
<evidence type="ECO:0000256" key="1">
    <source>
        <dbReference type="ARBA" id="ARBA00008721"/>
    </source>
</evidence>
<dbReference type="InterPro" id="IPR024079">
    <property type="entry name" value="MetalloPept_cat_dom_sf"/>
</dbReference>
<evidence type="ECO:0000256" key="6">
    <source>
        <dbReference type="ARBA" id="ARBA00022833"/>
    </source>
</evidence>
<gene>
    <name evidence="12" type="ORF">E0F26_00995</name>
</gene>
<feature type="signal peptide" evidence="10">
    <location>
        <begin position="1"/>
        <end position="22"/>
    </location>
</feature>
<evidence type="ECO:0000313" key="13">
    <source>
        <dbReference type="Proteomes" id="UP001317963"/>
    </source>
</evidence>
<evidence type="ECO:0000259" key="11">
    <source>
        <dbReference type="Pfam" id="PF05572"/>
    </source>
</evidence>
<protein>
    <submittedName>
        <fullName evidence="12">Zinc metalloprotease</fullName>
    </submittedName>
</protein>
<evidence type="ECO:0000256" key="9">
    <source>
        <dbReference type="SAM" id="MobiDB-lite"/>
    </source>
</evidence>
<dbReference type="Gene3D" id="3.40.390.10">
    <property type="entry name" value="Collagenase (Catalytic Domain)"/>
    <property type="match status" value="1"/>
</dbReference>
<keyword evidence="13" id="KW-1185">Reference proteome</keyword>
<dbReference type="EMBL" id="CP036501">
    <property type="protein sequence ID" value="UZP73397.1"/>
    <property type="molecule type" value="Genomic_DNA"/>
</dbReference>
<dbReference type="InterPro" id="IPR008754">
    <property type="entry name" value="Peptidase_M43"/>
</dbReference>
<dbReference type="Proteomes" id="UP001317963">
    <property type="component" value="Chromosome"/>
</dbReference>
<dbReference type="SUPFAM" id="SSF55486">
    <property type="entry name" value="Metalloproteases ('zincins'), catalytic domain"/>
    <property type="match status" value="1"/>
</dbReference>
<dbReference type="RefSeq" id="WP_279242176.1">
    <property type="nucleotide sequence ID" value="NZ_CP036501.1"/>
</dbReference>
<evidence type="ECO:0000256" key="8">
    <source>
        <dbReference type="ARBA" id="ARBA00023157"/>
    </source>
</evidence>